<comment type="subcellular location">
    <subcellularLocation>
        <location evidence="1">Cell inner membrane</location>
        <topology evidence="1">Multi-pass membrane protein</topology>
    </subcellularLocation>
</comment>
<keyword evidence="4" id="KW-1003">Cell membrane</keyword>
<feature type="transmembrane region" description="Helical" evidence="10">
    <location>
        <begin position="397"/>
        <end position="421"/>
    </location>
</feature>
<gene>
    <name evidence="11" type="ORF">NYF23_12795</name>
</gene>
<evidence type="ECO:0000256" key="9">
    <source>
        <dbReference type="ARBA" id="ARBA00031636"/>
    </source>
</evidence>
<feature type="transmembrane region" description="Helical" evidence="10">
    <location>
        <begin position="136"/>
        <end position="158"/>
    </location>
</feature>
<feature type="transmembrane region" description="Helical" evidence="10">
    <location>
        <begin position="58"/>
        <end position="79"/>
    </location>
</feature>
<protein>
    <recommendedName>
        <fullName evidence="9">Multidrug-efflux transporter</fullName>
    </recommendedName>
</protein>
<feature type="transmembrane region" description="Helical" evidence="10">
    <location>
        <begin position="367"/>
        <end position="385"/>
    </location>
</feature>
<dbReference type="CDD" id="cd13133">
    <property type="entry name" value="MATE_like_7"/>
    <property type="match status" value="1"/>
</dbReference>
<evidence type="ECO:0000256" key="4">
    <source>
        <dbReference type="ARBA" id="ARBA00022475"/>
    </source>
</evidence>
<keyword evidence="3" id="KW-0050">Antiport</keyword>
<dbReference type="EMBL" id="CP103416">
    <property type="protein sequence ID" value="UVW34875.1"/>
    <property type="molecule type" value="Genomic_DNA"/>
</dbReference>
<dbReference type="InterPro" id="IPR050222">
    <property type="entry name" value="MATE_MdtK"/>
</dbReference>
<sequence>MFHAIKSRWHSPGGYKDVLVLAIPLVISTSAGSLQSFIDRVFLSWFDSNALAATVPAAMVSMSFTAVFLGLASYVGVFVAQNYGAREHARIGAVVWQGFYTIALSLPVVIPIYLYIVPLFQLIGHDPILQVMEADYARVIILTIPIAILSASLSGFFSGIGRTSVVMWSNLLITVLNVVLDYGLIFGHLGMPQMGVEGAAWATFIALSAGTAAQLWVFFMPKYRHSYNSLSHWRFDWYLFRRLLRFGLPVGFQAQLQMLAWTLFVLLIGKIGVAALTAHSIAMNVFMLMVMPVMGMSIAISILAGQSLGAEDPDSAERVTYSAIHLSLLFFVVAGLLLITQPNWFIAPFVQGMTSQVYANTIPLVKDLLTVVAIFCVFEAISMMMAGALKGAGDTRFVAWASILCSWLVLVFPTALLAYFWHGNLLWSWLFFLLSGFTMCLVHWLRFRAAKWKLLRLTT</sequence>
<keyword evidence="5 10" id="KW-0812">Transmembrane</keyword>
<name>A0ABY5TNE4_9GAMM</name>
<feature type="transmembrane region" description="Helical" evidence="10">
    <location>
        <begin position="91"/>
        <end position="116"/>
    </location>
</feature>
<organism evidence="11 12">
    <name type="scientific">SAR92 clade bacterium H455</name>
    <dbReference type="NCBI Taxonomy" id="2974818"/>
    <lineage>
        <taxon>Bacteria</taxon>
        <taxon>Pseudomonadati</taxon>
        <taxon>Pseudomonadota</taxon>
        <taxon>Gammaproteobacteria</taxon>
        <taxon>Cellvibrionales</taxon>
        <taxon>Porticoccaceae</taxon>
        <taxon>SAR92 clade</taxon>
    </lineage>
</organism>
<dbReference type="PANTHER" id="PTHR43298">
    <property type="entry name" value="MULTIDRUG RESISTANCE PROTEIN NORM-RELATED"/>
    <property type="match status" value="1"/>
</dbReference>
<feature type="transmembrane region" description="Helical" evidence="10">
    <location>
        <begin position="18"/>
        <end position="38"/>
    </location>
</feature>
<evidence type="ECO:0000256" key="6">
    <source>
        <dbReference type="ARBA" id="ARBA00022989"/>
    </source>
</evidence>
<evidence type="ECO:0000256" key="5">
    <source>
        <dbReference type="ARBA" id="ARBA00022692"/>
    </source>
</evidence>
<dbReference type="Proteomes" id="UP001059934">
    <property type="component" value="Chromosome"/>
</dbReference>
<evidence type="ECO:0000256" key="2">
    <source>
        <dbReference type="ARBA" id="ARBA00022448"/>
    </source>
</evidence>
<evidence type="ECO:0000256" key="3">
    <source>
        <dbReference type="ARBA" id="ARBA00022449"/>
    </source>
</evidence>
<dbReference type="InterPro" id="IPR048279">
    <property type="entry name" value="MdtK-like"/>
</dbReference>
<dbReference type="Pfam" id="PF01554">
    <property type="entry name" value="MatE"/>
    <property type="match status" value="2"/>
</dbReference>
<reference evidence="11" key="1">
    <citation type="submission" date="2022-08" db="EMBL/GenBank/DDBJ databases">
        <title>Catabolic pathway analysis in culturable SAR92 clade bacteria reveals their overlooked roles in DMSP degradation in coastal seas.</title>
        <authorList>
            <person name="He X."/>
            <person name="Zhang X."/>
            <person name="Zhang Y."/>
        </authorList>
    </citation>
    <scope>NUCLEOTIDE SEQUENCE</scope>
    <source>
        <strain evidence="11">H455</strain>
    </source>
</reference>
<feature type="transmembrane region" description="Helical" evidence="10">
    <location>
        <begin position="285"/>
        <end position="305"/>
    </location>
</feature>
<feature type="transmembrane region" description="Helical" evidence="10">
    <location>
        <begin position="427"/>
        <end position="447"/>
    </location>
</feature>
<evidence type="ECO:0000256" key="7">
    <source>
        <dbReference type="ARBA" id="ARBA00023065"/>
    </source>
</evidence>
<keyword evidence="12" id="KW-1185">Reference proteome</keyword>
<keyword evidence="7" id="KW-0406">Ion transport</keyword>
<proteinExistence type="predicted"/>
<evidence type="ECO:0000256" key="1">
    <source>
        <dbReference type="ARBA" id="ARBA00004429"/>
    </source>
</evidence>
<keyword evidence="8 10" id="KW-0472">Membrane</keyword>
<dbReference type="InterPro" id="IPR002528">
    <property type="entry name" value="MATE_fam"/>
</dbReference>
<dbReference type="PIRSF" id="PIRSF006603">
    <property type="entry name" value="DinF"/>
    <property type="match status" value="1"/>
</dbReference>
<feature type="transmembrane region" description="Helical" evidence="10">
    <location>
        <begin position="165"/>
        <end position="186"/>
    </location>
</feature>
<dbReference type="PANTHER" id="PTHR43298:SF2">
    <property type="entry name" value="FMN_FAD EXPORTER YEEO-RELATED"/>
    <property type="match status" value="1"/>
</dbReference>
<dbReference type="NCBIfam" id="TIGR00797">
    <property type="entry name" value="matE"/>
    <property type="match status" value="1"/>
</dbReference>
<accession>A0ABY5TNE4</accession>
<keyword evidence="2" id="KW-0813">Transport</keyword>
<feature type="transmembrane region" description="Helical" evidence="10">
    <location>
        <begin position="258"/>
        <end position="279"/>
    </location>
</feature>
<feature type="transmembrane region" description="Helical" evidence="10">
    <location>
        <begin position="198"/>
        <end position="219"/>
    </location>
</feature>
<evidence type="ECO:0000313" key="12">
    <source>
        <dbReference type="Proteomes" id="UP001059934"/>
    </source>
</evidence>
<evidence type="ECO:0000313" key="11">
    <source>
        <dbReference type="EMBL" id="UVW34875.1"/>
    </source>
</evidence>
<keyword evidence="6 10" id="KW-1133">Transmembrane helix</keyword>
<feature type="transmembrane region" description="Helical" evidence="10">
    <location>
        <begin position="326"/>
        <end position="347"/>
    </location>
</feature>
<evidence type="ECO:0000256" key="8">
    <source>
        <dbReference type="ARBA" id="ARBA00023136"/>
    </source>
</evidence>
<evidence type="ECO:0000256" key="10">
    <source>
        <dbReference type="SAM" id="Phobius"/>
    </source>
</evidence>